<feature type="transmembrane region" description="Helical" evidence="1">
    <location>
        <begin position="183"/>
        <end position="200"/>
    </location>
</feature>
<sequence>MTDLDLLHFEQLKKDVQTEFLKESNSSHDDISKWKGIDIIYFQEDLRKKAKGNISEKSFYTYFKTSPVTKLPRIDMLNLLSIYAGYDSWYDFKKQHLFAGELLQENEDLEQEEIIELEKTVSSAPELPKTEVQPQKTEYQPQENIDLQKSITENQTFKENTSTLTQTPKQPSAVRKNLLKKNAWAIITSILIAITGVLGFKDQIFSKTYKYCFTDKDRGVSVINTLEIRVIKENESPLLYKLKPGECFYYSTKDKNIKMQISAPFYEYLEVNRNLENAPDEEMIELKPDDYKMAAYYFSIKDVKGGNPEEQVALIKQKRNQLENLISNNAVIYQVYDNKTYGIERLDKQKYITLVTTPTTSLKNLNVIEMKKDSKGKIVSIKFKIASTDEENK</sequence>
<dbReference type="OrthoDB" id="1272140at2"/>
<keyword evidence="1" id="KW-0812">Transmembrane</keyword>
<keyword evidence="1" id="KW-0472">Membrane</keyword>
<dbReference type="RefSeq" id="WP_116012057.1">
    <property type="nucleotide sequence ID" value="NZ_QNUH01000007.1"/>
</dbReference>
<evidence type="ECO:0000313" key="3">
    <source>
        <dbReference type="Proteomes" id="UP000257030"/>
    </source>
</evidence>
<keyword evidence="1" id="KW-1133">Transmembrane helix</keyword>
<dbReference type="Proteomes" id="UP000257030">
    <property type="component" value="Unassembled WGS sequence"/>
</dbReference>
<dbReference type="AlphaFoldDB" id="A0A3D9DJE1"/>
<keyword evidence="3" id="KW-1185">Reference proteome</keyword>
<protein>
    <submittedName>
        <fullName evidence="2">Uncharacterized protein</fullName>
    </submittedName>
</protein>
<name>A0A3D9DJE1_9FLAO</name>
<reference evidence="2 3" key="1">
    <citation type="journal article" date="2010" name="Syst. Appl. Microbiol.">
        <title>Four new species of Chryseobacterium from the rhizosphere of coastal sand dune plants, Chryseobacterium elymi sp. nov., Chryseobacterium hagamense sp. nov., Chryseobacterium lathyri sp. nov. and Chryseobacterium rhizosphaerae sp. nov.</title>
        <authorList>
            <person name="Cho S.H."/>
            <person name="Lee K.S."/>
            <person name="Shin D.S."/>
            <person name="Han J.H."/>
            <person name="Park K.S."/>
            <person name="Lee C.H."/>
            <person name="Park K.H."/>
            <person name="Kim S.B."/>
        </authorList>
    </citation>
    <scope>NUCLEOTIDE SEQUENCE [LARGE SCALE GENOMIC DNA]</scope>
    <source>
        <strain evidence="2 3">KCTC 22547</strain>
    </source>
</reference>
<gene>
    <name evidence="2" type="ORF">DRF60_10735</name>
</gene>
<proteinExistence type="predicted"/>
<accession>A0A3D9DJE1</accession>
<organism evidence="2 3">
    <name type="scientific">Chryseobacterium elymi</name>
    <dbReference type="NCBI Taxonomy" id="395936"/>
    <lineage>
        <taxon>Bacteria</taxon>
        <taxon>Pseudomonadati</taxon>
        <taxon>Bacteroidota</taxon>
        <taxon>Flavobacteriia</taxon>
        <taxon>Flavobacteriales</taxon>
        <taxon>Weeksellaceae</taxon>
        <taxon>Chryseobacterium group</taxon>
        <taxon>Chryseobacterium</taxon>
    </lineage>
</organism>
<evidence type="ECO:0000313" key="2">
    <source>
        <dbReference type="EMBL" id="REC78127.1"/>
    </source>
</evidence>
<evidence type="ECO:0000256" key="1">
    <source>
        <dbReference type="SAM" id="Phobius"/>
    </source>
</evidence>
<comment type="caution">
    <text evidence="2">The sequence shown here is derived from an EMBL/GenBank/DDBJ whole genome shotgun (WGS) entry which is preliminary data.</text>
</comment>
<dbReference type="EMBL" id="QNUH01000007">
    <property type="protein sequence ID" value="REC78127.1"/>
    <property type="molecule type" value="Genomic_DNA"/>
</dbReference>